<accession>A0A6J4NBM0</accession>
<dbReference type="Gene3D" id="3.40.710.10">
    <property type="entry name" value="DD-peptidase/beta-lactamase superfamily"/>
    <property type="match status" value="1"/>
</dbReference>
<feature type="region of interest" description="Disordered" evidence="14">
    <location>
        <begin position="1"/>
        <end position="21"/>
    </location>
</feature>
<evidence type="ECO:0000256" key="5">
    <source>
        <dbReference type="ARBA" id="ARBA00022676"/>
    </source>
</evidence>
<dbReference type="GO" id="GO:0008360">
    <property type="term" value="P:regulation of cell shape"/>
    <property type="evidence" value="ECO:0007669"/>
    <property type="project" value="UniProtKB-KW"/>
</dbReference>
<evidence type="ECO:0000256" key="10">
    <source>
        <dbReference type="ARBA" id="ARBA00023268"/>
    </source>
</evidence>
<comment type="similarity">
    <text evidence="2">In the N-terminal section; belongs to the glycosyltransferase 51 family.</text>
</comment>
<name>A0A6J4NBM0_9ACTN</name>
<evidence type="ECO:0000256" key="8">
    <source>
        <dbReference type="ARBA" id="ARBA00022960"/>
    </source>
</evidence>
<keyword evidence="8" id="KW-0133">Cell shape</keyword>
<evidence type="ECO:0000256" key="7">
    <source>
        <dbReference type="ARBA" id="ARBA00022801"/>
    </source>
</evidence>
<keyword evidence="15" id="KW-0812">Transmembrane</keyword>
<keyword evidence="7 18" id="KW-0378">Hydrolase</keyword>
<keyword evidence="9" id="KW-0573">Peptidoglycan synthesis</keyword>
<evidence type="ECO:0000256" key="12">
    <source>
        <dbReference type="ARBA" id="ARBA00034000"/>
    </source>
</evidence>
<dbReference type="SUPFAM" id="SSF56601">
    <property type="entry name" value="beta-lactamase/transpeptidase-like"/>
    <property type="match status" value="1"/>
</dbReference>
<dbReference type="GO" id="GO:0009002">
    <property type="term" value="F:serine-type D-Ala-D-Ala carboxypeptidase activity"/>
    <property type="evidence" value="ECO:0007669"/>
    <property type="project" value="UniProtKB-EC"/>
</dbReference>
<dbReference type="EC" id="2.4.1.129" evidence="18"/>
<dbReference type="Gene3D" id="1.10.3810.10">
    <property type="entry name" value="Biosynthetic peptidoglycan transglycosylase-like"/>
    <property type="match status" value="1"/>
</dbReference>
<sequence>MAKPPRGASQDASTRGQRPLQPVPTRWKWTLQSLKVMAAGLVLGLVAVAAVVGIGYSTTDIPDKGNAEFETATSFVYYNNGKSQLGSFAIQNRQPLTFAEMPQTIKDAVVAAENRSFWTDRGVSIRGMARAAWVIGSGGDLQGGSTITQQYIKILYLTQEQTLTRKFKELFIAYKINKERSKEQILEGYLNTIYFGRGAYGIQAASESYFDVDAKELTVPQAAVLASVVNNPSLFDPSVDESNIERLRGRYGYVIASMAETGAITAEQAAEYSKKLPTFPNIPTNDRYGGPKGFLLKLVERELAAEGFDASRISGGGLQITTTFDKQAQDAAVKSAQKYTKQAANAVNKKASNLHAAVASVEVGTGAVLALYGGPDFVKNSRNWATTARPTASTFKTYALAAGLKDGYSLRSTFNGNTFTPPGDTSTVRNEYSIQYGRYVSLVRATAESINTAFVDLITSMDDGPKKVAEMAEAAGAPKGDGWELNSRIPLGAAEVSPLNQAGAYATYANEGVAVDNHVVKEVRDRNGKLLYKANPEEKRAVSEGIAADVTYALRNVVEEGTGRTVQTLNRPVAGKTGTKDGDKDDITSAWFVAYTKQISTAVMYVAGNSGSADLDAYARPGDSTFFGATYPALTWADYMETATKGQPVKQFDDPAYVNADSAPQSQPTATRTQRAEPTETEEPSDEPTETQSQEPSETPSRKPTQTQSQEPTESSSPTATRRPTQQPTDEPSDGERSQQPTVRPTGKTTREPTSSAPTSRSTSGNSSGGTTESGGGAGGGDSGGGPGSGGDNRESTGAGDSERTPGGG</sequence>
<evidence type="ECO:0000256" key="1">
    <source>
        <dbReference type="ARBA" id="ARBA00007090"/>
    </source>
</evidence>
<dbReference type="GO" id="GO:0006508">
    <property type="term" value="P:proteolysis"/>
    <property type="evidence" value="ECO:0007669"/>
    <property type="project" value="UniProtKB-KW"/>
</dbReference>
<evidence type="ECO:0000256" key="11">
    <source>
        <dbReference type="ARBA" id="ARBA00023316"/>
    </source>
</evidence>
<organism evidence="18">
    <name type="scientific">uncultured Propionibacteriaceae bacterium</name>
    <dbReference type="NCBI Taxonomy" id="257457"/>
    <lineage>
        <taxon>Bacteria</taxon>
        <taxon>Bacillati</taxon>
        <taxon>Actinomycetota</taxon>
        <taxon>Actinomycetes</taxon>
        <taxon>Propionibacteriales</taxon>
        <taxon>Propionibacteriaceae</taxon>
        <taxon>environmental samples</taxon>
    </lineage>
</organism>
<evidence type="ECO:0000256" key="3">
    <source>
        <dbReference type="ARBA" id="ARBA00022645"/>
    </source>
</evidence>
<dbReference type="SUPFAM" id="SSF53955">
    <property type="entry name" value="Lysozyme-like"/>
    <property type="match status" value="1"/>
</dbReference>
<gene>
    <name evidence="18" type="ORF">AVDCRST_MAG75-1145</name>
</gene>
<evidence type="ECO:0000256" key="2">
    <source>
        <dbReference type="ARBA" id="ARBA00007739"/>
    </source>
</evidence>
<dbReference type="EC" id="3.4.-.-" evidence="18"/>
<keyword evidence="5 18" id="KW-0328">Glycosyltransferase</keyword>
<protein>
    <submittedName>
        <fullName evidence="18">Multimodular transpeptidase-transglycosylase</fullName>
        <ecNumber evidence="18">2.4.1.129</ecNumber>
        <ecNumber evidence="18">3.4.-.-</ecNumber>
    </submittedName>
</protein>
<evidence type="ECO:0000256" key="15">
    <source>
        <dbReference type="SAM" id="Phobius"/>
    </source>
</evidence>
<feature type="compositionally biased region" description="Acidic residues" evidence="14">
    <location>
        <begin position="679"/>
        <end position="689"/>
    </location>
</feature>
<feature type="compositionally biased region" description="Polar residues" evidence="14">
    <location>
        <begin position="662"/>
        <end position="673"/>
    </location>
</feature>
<evidence type="ECO:0000256" key="9">
    <source>
        <dbReference type="ARBA" id="ARBA00022984"/>
    </source>
</evidence>
<feature type="transmembrane region" description="Helical" evidence="15">
    <location>
        <begin position="36"/>
        <end position="56"/>
    </location>
</feature>
<feature type="compositionally biased region" description="Low complexity" evidence="14">
    <location>
        <begin position="754"/>
        <end position="771"/>
    </location>
</feature>
<keyword evidence="4" id="KW-0645">Protease</keyword>
<dbReference type="FunFam" id="1.10.3810.10:FF:000001">
    <property type="entry name" value="Penicillin-binding protein 1A"/>
    <property type="match status" value="1"/>
</dbReference>
<dbReference type="GO" id="GO:0030288">
    <property type="term" value="C:outer membrane-bounded periplasmic space"/>
    <property type="evidence" value="ECO:0007669"/>
    <property type="project" value="TreeGrafter"/>
</dbReference>
<dbReference type="InterPro" id="IPR001460">
    <property type="entry name" value="PCN-bd_Tpept"/>
</dbReference>
<feature type="domain" description="Penicillin-binding protein transpeptidase" evidence="16">
    <location>
        <begin position="361"/>
        <end position="608"/>
    </location>
</feature>
<keyword evidence="6 18" id="KW-0808">Transferase</keyword>
<dbReference type="PANTHER" id="PTHR32282">
    <property type="entry name" value="BINDING PROTEIN TRANSPEPTIDASE, PUTATIVE-RELATED"/>
    <property type="match status" value="1"/>
</dbReference>
<dbReference type="PANTHER" id="PTHR32282:SF34">
    <property type="entry name" value="PENICILLIN-BINDING PROTEIN 1A"/>
    <property type="match status" value="1"/>
</dbReference>
<evidence type="ECO:0000256" key="14">
    <source>
        <dbReference type="SAM" id="MobiDB-lite"/>
    </source>
</evidence>
<keyword evidence="3" id="KW-0121">Carboxypeptidase</keyword>
<evidence type="ECO:0000256" key="4">
    <source>
        <dbReference type="ARBA" id="ARBA00022670"/>
    </source>
</evidence>
<keyword evidence="15" id="KW-0472">Membrane</keyword>
<keyword evidence="15" id="KW-1133">Transmembrane helix</keyword>
<dbReference type="InterPro" id="IPR001264">
    <property type="entry name" value="Glyco_trans_51"/>
</dbReference>
<dbReference type="InterPro" id="IPR012338">
    <property type="entry name" value="Beta-lactam/transpept-like"/>
</dbReference>
<evidence type="ECO:0000259" key="17">
    <source>
        <dbReference type="Pfam" id="PF00912"/>
    </source>
</evidence>
<keyword evidence="11" id="KW-0961">Cell wall biogenesis/degradation</keyword>
<feature type="domain" description="Glycosyl transferase family 51" evidence="17">
    <location>
        <begin position="87"/>
        <end position="258"/>
    </location>
</feature>
<feature type="compositionally biased region" description="Polar residues" evidence="14">
    <location>
        <begin position="692"/>
        <end position="703"/>
    </location>
</feature>
<reference evidence="18" key="1">
    <citation type="submission" date="2020-02" db="EMBL/GenBank/DDBJ databases">
        <authorList>
            <person name="Meier V. D."/>
        </authorList>
    </citation>
    <scope>NUCLEOTIDE SEQUENCE</scope>
    <source>
        <strain evidence="18">AVDCRST_MAG75</strain>
    </source>
</reference>
<evidence type="ECO:0000256" key="6">
    <source>
        <dbReference type="ARBA" id="ARBA00022679"/>
    </source>
</evidence>
<proteinExistence type="inferred from homology"/>
<dbReference type="EMBL" id="CADCUO010000067">
    <property type="protein sequence ID" value="CAA9383662.1"/>
    <property type="molecule type" value="Genomic_DNA"/>
</dbReference>
<dbReference type="GO" id="GO:0009252">
    <property type="term" value="P:peptidoglycan biosynthetic process"/>
    <property type="evidence" value="ECO:0007669"/>
    <property type="project" value="UniProtKB-KW"/>
</dbReference>
<feature type="region of interest" description="Disordered" evidence="14">
    <location>
        <begin position="651"/>
        <end position="809"/>
    </location>
</feature>
<comment type="catalytic activity">
    <reaction evidence="13">
        <text>[GlcNAc-(1-&gt;4)-Mur2Ac(oyl-L-Ala-gamma-D-Glu-L-Lys-D-Ala-D-Ala)](n)-di-trans,octa-cis-undecaprenyl diphosphate + beta-D-GlcNAc-(1-&gt;4)-Mur2Ac(oyl-L-Ala-gamma-D-Glu-L-Lys-D-Ala-D-Ala)-di-trans,octa-cis-undecaprenyl diphosphate = [GlcNAc-(1-&gt;4)-Mur2Ac(oyl-L-Ala-gamma-D-Glu-L-Lys-D-Ala-D-Ala)](n+1)-di-trans,octa-cis-undecaprenyl diphosphate + di-trans,octa-cis-undecaprenyl diphosphate + H(+)</text>
        <dbReference type="Rhea" id="RHEA:23708"/>
        <dbReference type="Rhea" id="RHEA-COMP:9602"/>
        <dbReference type="Rhea" id="RHEA-COMP:9603"/>
        <dbReference type="ChEBI" id="CHEBI:15378"/>
        <dbReference type="ChEBI" id="CHEBI:58405"/>
        <dbReference type="ChEBI" id="CHEBI:60033"/>
        <dbReference type="ChEBI" id="CHEBI:78435"/>
        <dbReference type="EC" id="2.4.99.28"/>
    </reaction>
</comment>
<dbReference type="GO" id="GO:0071555">
    <property type="term" value="P:cell wall organization"/>
    <property type="evidence" value="ECO:0007669"/>
    <property type="project" value="UniProtKB-KW"/>
</dbReference>
<dbReference type="Pfam" id="PF00905">
    <property type="entry name" value="Transpeptidase"/>
    <property type="match status" value="1"/>
</dbReference>
<feature type="compositionally biased region" description="Low complexity" evidence="14">
    <location>
        <begin position="704"/>
        <end position="729"/>
    </location>
</feature>
<comment type="similarity">
    <text evidence="1">In the C-terminal section; belongs to the transpeptidase family.</text>
</comment>
<keyword evidence="10" id="KW-0511">Multifunctional enzyme</keyword>
<dbReference type="InterPro" id="IPR050396">
    <property type="entry name" value="Glycosyltr_51/Transpeptidase"/>
</dbReference>
<evidence type="ECO:0000256" key="13">
    <source>
        <dbReference type="ARBA" id="ARBA00049902"/>
    </source>
</evidence>
<dbReference type="InterPro" id="IPR036950">
    <property type="entry name" value="PBP_transglycosylase"/>
</dbReference>
<feature type="compositionally biased region" description="Gly residues" evidence="14">
    <location>
        <begin position="772"/>
        <end position="791"/>
    </location>
</feature>
<dbReference type="GO" id="GO:0008658">
    <property type="term" value="F:penicillin binding"/>
    <property type="evidence" value="ECO:0007669"/>
    <property type="project" value="InterPro"/>
</dbReference>
<evidence type="ECO:0000259" key="16">
    <source>
        <dbReference type="Pfam" id="PF00905"/>
    </source>
</evidence>
<evidence type="ECO:0000313" key="18">
    <source>
        <dbReference type="EMBL" id="CAA9383662.1"/>
    </source>
</evidence>
<dbReference type="GO" id="GO:0008955">
    <property type="term" value="F:peptidoglycan glycosyltransferase activity"/>
    <property type="evidence" value="ECO:0007669"/>
    <property type="project" value="UniProtKB-EC"/>
</dbReference>
<dbReference type="Pfam" id="PF00912">
    <property type="entry name" value="Transgly"/>
    <property type="match status" value="1"/>
</dbReference>
<dbReference type="InterPro" id="IPR023346">
    <property type="entry name" value="Lysozyme-like_dom_sf"/>
</dbReference>
<dbReference type="AlphaFoldDB" id="A0A6J4NBM0"/>
<comment type="catalytic activity">
    <reaction evidence="12">
        <text>Preferential cleavage: (Ac)2-L-Lys-D-Ala-|-D-Ala. Also transpeptidation of peptidyl-alanyl moieties that are N-acyl substituents of D-alanine.</text>
        <dbReference type="EC" id="3.4.16.4"/>
    </reaction>
</comment>